<accession>A0A182QVT3</accession>
<feature type="compositionally biased region" description="Polar residues" evidence="1">
    <location>
        <begin position="199"/>
        <end position="211"/>
    </location>
</feature>
<feature type="compositionally biased region" description="Polar residues" evidence="1">
    <location>
        <begin position="133"/>
        <end position="142"/>
    </location>
</feature>
<evidence type="ECO:0000256" key="1">
    <source>
        <dbReference type="SAM" id="MobiDB-lite"/>
    </source>
</evidence>
<sequence length="255" mass="27848">MHVIVLKYVQVLCITIFFSNNINCDKLLLHNEQEDQELYRIGACTAACMAGDGPNEGSAELPDGTPAFKSIVRCYRQCSEDGRPLSAWRPLVQRHNPSLGINLICRDSSNLIIEIKPDPSAASGEPLMKLSSPEGNQNQLQAVSPAAGRTKRAIGSDGSHAATGTSERLTDRQKASGASRANQLLPETDPTDSERSAKSDPTSGYDVNSVANVPKNRTGHQRAVHIRPPTPIYLVKVQESEQELGDRIVYVFWIE</sequence>
<proteinExistence type="predicted"/>
<dbReference type="Proteomes" id="UP000075886">
    <property type="component" value="Unassembled WGS sequence"/>
</dbReference>
<protein>
    <submittedName>
        <fullName evidence="2">Uncharacterized protein</fullName>
    </submittedName>
</protein>
<dbReference type="VEuPathDB" id="VectorBase:AFAF017886"/>
<feature type="region of interest" description="Disordered" evidence="1">
    <location>
        <begin position="122"/>
        <end position="224"/>
    </location>
</feature>
<reference evidence="3" key="1">
    <citation type="submission" date="2014-01" db="EMBL/GenBank/DDBJ databases">
        <title>The Genome Sequence of Anopheles farauti FAR1 (V2).</title>
        <authorList>
            <consortium name="The Broad Institute Genomics Platform"/>
            <person name="Neafsey D.E."/>
            <person name="Besansky N."/>
            <person name="Howell P."/>
            <person name="Walton C."/>
            <person name="Young S.K."/>
            <person name="Zeng Q."/>
            <person name="Gargeya S."/>
            <person name="Fitzgerald M."/>
            <person name="Haas B."/>
            <person name="Abouelleil A."/>
            <person name="Allen A.W."/>
            <person name="Alvarado L."/>
            <person name="Arachchi H.M."/>
            <person name="Berlin A.M."/>
            <person name="Chapman S.B."/>
            <person name="Gainer-Dewar J."/>
            <person name="Goldberg J."/>
            <person name="Griggs A."/>
            <person name="Gujja S."/>
            <person name="Hansen M."/>
            <person name="Howarth C."/>
            <person name="Imamovic A."/>
            <person name="Ireland A."/>
            <person name="Larimer J."/>
            <person name="McCowan C."/>
            <person name="Murphy C."/>
            <person name="Pearson M."/>
            <person name="Poon T.W."/>
            <person name="Priest M."/>
            <person name="Roberts A."/>
            <person name="Saif S."/>
            <person name="Shea T."/>
            <person name="Sisk P."/>
            <person name="Sykes S."/>
            <person name="Wortman J."/>
            <person name="Nusbaum C."/>
            <person name="Birren B."/>
        </authorList>
    </citation>
    <scope>NUCLEOTIDE SEQUENCE [LARGE SCALE GENOMIC DNA]</scope>
    <source>
        <strain evidence="3">FAR1</strain>
    </source>
</reference>
<keyword evidence="3" id="KW-1185">Reference proteome</keyword>
<evidence type="ECO:0000313" key="3">
    <source>
        <dbReference type="Proteomes" id="UP000075886"/>
    </source>
</evidence>
<dbReference type="AlphaFoldDB" id="A0A182QVT3"/>
<dbReference type="EnsemblMetazoa" id="AFAF017886-RA">
    <property type="protein sequence ID" value="AFAF017886-PA"/>
    <property type="gene ID" value="AFAF017886"/>
</dbReference>
<dbReference type="EMBL" id="AXCN02000519">
    <property type="status" value="NOT_ANNOTATED_CDS"/>
    <property type="molecule type" value="Genomic_DNA"/>
</dbReference>
<reference evidence="2" key="2">
    <citation type="submission" date="2020-05" db="UniProtKB">
        <authorList>
            <consortium name="EnsemblMetazoa"/>
        </authorList>
    </citation>
    <scope>IDENTIFICATION</scope>
    <source>
        <strain evidence="2">FAR1</strain>
    </source>
</reference>
<organism evidence="2 3">
    <name type="scientific">Anopheles farauti</name>
    <dbReference type="NCBI Taxonomy" id="69004"/>
    <lineage>
        <taxon>Eukaryota</taxon>
        <taxon>Metazoa</taxon>
        <taxon>Ecdysozoa</taxon>
        <taxon>Arthropoda</taxon>
        <taxon>Hexapoda</taxon>
        <taxon>Insecta</taxon>
        <taxon>Pterygota</taxon>
        <taxon>Neoptera</taxon>
        <taxon>Endopterygota</taxon>
        <taxon>Diptera</taxon>
        <taxon>Nematocera</taxon>
        <taxon>Culicoidea</taxon>
        <taxon>Culicidae</taxon>
        <taxon>Anophelinae</taxon>
        <taxon>Anopheles</taxon>
    </lineage>
</organism>
<name>A0A182QVT3_9DIPT</name>
<evidence type="ECO:0000313" key="2">
    <source>
        <dbReference type="EnsemblMetazoa" id="AFAF017886-PA"/>
    </source>
</evidence>